<dbReference type="InterPro" id="IPR036291">
    <property type="entry name" value="NAD(P)-bd_dom_sf"/>
</dbReference>
<protein>
    <recommendedName>
        <fullName evidence="9">alcohol dehydrogenase (NADP(+))</fullName>
        <ecNumber evidence="9">1.1.1.2</ecNumber>
    </recommendedName>
</protein>
<dbReference type="SMART" id="SM00829">
    <property type="entry name" value="PKS_ER"/>
    <property type="match status" value="1"/>
</dbReference>
<evidence type="ECO:0000256" key="8">
    <source>
        <dbReference type="ARBA" id="ARBA00023002"/>
    </source>
</evidence>
<dbReference type="Pfam" id="PF08240">
    <property type="entry name" value="ADH_N"/>
    <property type="match status" value="1"/>
</dbReference>
<dbReference type="InterPro" id="IPR011032">
    <property type="entry name" value="GroES-like_sf"/>
</dbReference>
<dbReference type="GO" id="GO:0006066">
    <property type="term" value="P:alcohol metabolic process"/>
    <property type="evidence" value="ECO:0007669"/>
    <property type="project" value="UniProtKB-ARBA"/>
</dbReference>
<dbReference type="Gene3D" id="3.40.50.720">
    <property type="entry name" value="NAD(P)-binding Rossmann-like Domain"/>
    <property type="match status" value="1"/>
</dbReference>
<dbReference type="SUPFAM" id="SSF51735">
    <property type="entry name" value="NAD(P)-binding Rossmann-fold domains"/>
    <property type="match status" value="1"/>
</dbReference>
<dbReference type="GO" id="GO:0046872">
    <property type="term" value="F:metal ion binding"/>
    <property type="evidence" value="ECO:0007669"/>
    <property type="project" value="UniProtKB-KW"/>
</dbReference>
<comment type="subunit">
    <text evidence="3">Homodimer.</text>
</comment>
<dbReference type="CDD" id="cd05283">
    <property type="entry name" value="CAD1"/>
    <property type="match status" value="1"/>
</dbReference>
<dbReference type="GeneID" id="41978229"/>
<sequence>MDTATGFLIDGPLTDGFKFRKGTFELKPFEDNDVDIRIESCSICGTDLHVATGEWKDQLYPFTEITGTVIRVGPKVTLVKVGQRVGVGAQASSCGACKPCQSDNETYCQDGIIHTVGSRWPESGIVSQGGLSSHTRVHEKWAFPIPDGMDSKYVSPMLCAGITAYSPLVSYGNISGKKIGVIGLGGIGHFAVLWGKALGAEVWVLSRSRAKEDAAVAMGADGFIATGEGELWHEPHRGDFTLILNTASSATDFDLRKYLSMIDVRGHFISVGMPAEGGFTLSAMDMVLNGVLIGASHIGNRRQVLDMLQLASEKGIKPWVEEMELNEENLILAMKKMMDSKARFRITMTGYSKAFSIA</sequence>
<accession>A0A507ADU5</accession>
<dbReference type="InParanoid" id="A0A507ADU5"/>
<name>A0A507ADU5_9PEZI</name>
<keyword evidence="13" id="KW-1185">Reference proteome</keyword>
<reference evidence="12 13" key="1">
    <citation type="submission" date="2019-06" db="EMBL/GenBank/DDBJ databases">
        <title>Draft genome sequence of the filamentous fungus Phialemoniopsis curvata isolated from diesel fuel.</title>
        <authorList>
            <person name="Varaljay V.A."/>
            <person name="Lyon W.J."/>
            <person name="Crouch A.L."/>
            <person name="Drake C.E."/>
            <person name="Hollomon J.M."/>
            <person name="Nadeau L.J."/>
            <person name="Nunn H.S."/>
            <person name="Stevenson B.S."/>
            <person name="Bojanowski C.L."/>
            <person name="Crookes-Goodson W.J."/>
        </authorList>
    </citation>
    <scope>NUCLEOTIDE SEQUENCE [LARGE SCALE GENOMIC DNA]</scope>
    <source>
        <strain evidence="12 13">D216</strain>
    </source>
</reference>
<keyword evidence="8" id="KW-0560">Oxidoreductase</keyword>
<evidence type="ECO:0000256" key="2">
    <source>
        <dbReference type="ARBA" id="ARBA00008072"/>
    </source>
</evidence>
<dbReference type="FunCoup" id="A0A507ADU5">
    <property type="interactions" value="544"/>
</dbReference>
<keyword evidence="4" id="KW-0597">Phosphoprotein</keyword>
<dbReference type="FunFam" id="3.40.50.720:FF:000158">
    <property type="entry name" value="Zinc-binding alcohol dehydrogenase"/>
    <property type="match status" value="1"/>
</dbReference>
<feature type="domain" description="Enoyl reductase (ER)" evidence="11">
    <location>
        <begin position="12"/>
        <end position="348"/>
    </location>
</feature>
<evidence type="ECO:0000313" key="13">
    <source>
        <dbReference type="Proteomes" id="UP000319257"/>
    </source>
</evidence>
<dbReference type="InterPro" id="IPR013154">
    <property type="entry name" value="ADH-like_N"/>
</dbReference>
<dbReference type="InterPro" id="IPR013149">
    <property type="entry name" value="ADH-like_C"/>
</dbReference>
<evidence type="ECO:0000256" key="6">
    <source>
        <dbReference type="ARBA" id="ARBA00022833"/>
    </source>
</evidence>
<comment type="catalytic activity">
    <reaction evidence="10">
        <text>a primary alcohol + NADP(+) = an aldehyde + NADPH + H(+)</text>
        <dbReference type="Rhea" id="RHEA:15937"/>
        <dbReference type="ChEBI" id="CHEBI:15378"/>
        <dbReference type="ChEBI" id="CHEBI:15734"/>
        <dbReference type="ChEBI" id="CHEBI:17478"/>
        <dbReference type="ChEBI" id="CHEBI:57783"/>
        <dbReference type="ChEBI" id="CHEBI:58349"/>
        <dbReference type="EC" id="1.1.1.2"/>
    </reaction>
    <physiologicalReaction direction="left-to-right" evidence="10">
        <dbReference type="Rhea" id="RHEA:15938"/>
    </physiologicalReaction>
    <physiologicalReaction direction="right-to-left" evidence="10">
        <dbReference type="Rhea" id="RHEA:15939"/>
    </physiologicalReaction>
</comment>
<evidence type="ECO:0000256" key="7">
    <source>
        <dbReference type="ARBA" id="ARBA00022857"/>
    </source>
</evidence>
<dbReference type="PANTHER" id="PTHR42683">
    <property type="entry name" value="ALDEHYDE REDUCTASE"/>
    <property type="match status" value="1"/>
</dbReference>
<keyword evidence="6" id="KW-0862">Zinc</keyword>
<keyword evidence="5" id="KW-0479">Metal-binding</keyword>
<evidence type="ECO:0000256" key="9">
    <source>
        <dbReference type="ARBA" id="ARBA00024074"/>
    </source>
</evidence>
<comment type="similarity">
    <text evidence="2">Belongs to the zinc-containing alcohol dehydrogenase family.</text>
</comment>
<evidence type="ECO:0000256" key="5">
    <source>
        <dbReference type="ARBA" id="ARBA00022723"/>
    </source>
</evidence>
<dbReference type="RefSeq" id="XP_030988996.1">
    <property type="nucleotide sequence ID" value="XM_031133438.1"/>
</dbReference>
<dbReference type="OrthoDB" id="1879366at2759"/>
<dbReference type="InterPro" id="IPR020843">
    <property type="entry name" value="ER"/>
</dbReference>
<dbReference type="SUPFAM" id="SSF50129">
    <property type="entry name" value="GroES-like"/>
    <property type="match status" value="1"/>
</dbReference>
<keyword evidence="7" id="KW-0521">NADP</keyword>
<dbReference type="GO" id="GO:0008106">
    <property type="term" value="F:alcohol dehydrogenase (NADP+) activity"/>
    <property type="evidence" value="ECO:0007669"/>
    <property type="project" value="UniProtKB-EC"/>
</dbReference>
<evidence type="ECO:0000259" key="11">
    <source>
        <dbReference type="SMART" id="SM00829"/>
    </source>
</evidence>
<comment type="caution">
    <text evidence="12">The sequence shown here is derived from an EMBL/GenBank/DDBJ whole genome shotgun (WGS) entry which is preliminary data.</text>
</comment>
<dbReference type="Pfam" id="PF00107">
    <property type="entry name" value="ADH_zinc_N"/>
    <property type="match status" value="1"/>
</dbReference>
<dbReference type="Gene3D" id="3.90.180.10">
    <property type="entry name" value="Medium-chain alcohol dehydrogenases, catalytic domain"/>
    <property type="match status" value="1"/>
</dbReference>
<evidence type="ECO:0000256" key="4">
    <source>
        <dbReference type="ARBA" id="ARBA00022553"/>
    </source>
</evidence>
<evidence type="ECO:0000313" key="12">
    <source>
        <dbReference type="EMBL" id="TPX07285.1"/>
    </source>
</evidence>
<evidence type="ECO:0000256" key="1">
    <source>
        <dbReference type="ARBA" id="ARBA00001947"/>
    </source>
</evidence>
<organism evidence="12 13">
    <name type="scientific">Thyridium curvatum</name>
    <dbReference type="NCBI Taxonomy" id="1093900"/>
    <lineage>
        <taxon>Eukaryota</taxon>
        <taxon>Fungi</taxon>
        <taxon>Dikarya</taxon>
        <taxon>Ascomycota</taxon>
        <taxon>Pezizomycotina</taxon>
        <taxon>Sordariomycetes</taxon>
        <taxon>Sordariomycetidae</taxon>
        <taxon>Thyridiales</taxon>
        <taxon>Thyridiaceae</taxon>
        <taxon>Thyridium</taxon>
    </lineage>
</organism>
<dbReference type="STRING" id="1093900.A0A507ADU5"/>
<dbReference type="Proteomes" id="UP000319257">
    <property type="component" value="Unassembled WGS sequence"/>
</dbReference>
<gene>
    <name evidence="12" type="ORF">E0L32_010782</name>
</gene>
<dbReference type="InterPro" id="IPR047109">
    <property type="entry name" value="CAD-like"/>
</dbReference>
<comment type="cofactor">
    <cofactor evidence="1">
        <name>Zn(2+)</name>
        <dbReference type="ChEBI" id="CHEBI:29105"/>
    </cofactor>
</comment>
<evidence type="ECO:0000256" key="3">
    <source>
        <dbReference type="ARBA" id="ARBA00011738"/>
    </source>
</evidence>
<dbReference type="AlphaFoldDB" id="A0A507ADU5"/>
<evidence type="ECO:0000256" key="10">
    <source>
        <dbReference type="ARBA" id="ARBA00050997"/>
    </source>
</evidence>
<proteinExistence type="inferred from homology"/>
<dbReference type="EC" id="1.1.1.2" evidence="9"/>
<dbReference type="EMBL" id="SKBQ01000091">
    <property type="protein sequence ID" value="TPX07285.1"/>
    <property type="molecule type" value="Genomic_DNA"/>
</dbReference>